<dbReference type="Proteomes" id="UP000218151">
    <property type="component" value="Unassembled WGS sequence"/>
</dbReference>
<dbReference type="AlphaFoldDB" id="A0A2A2SD27"/>
<keyword evidence="2" id="KW-1185">Reference proteome</keyword>
<sequence length="76" mass="8187">MSAKTSERRRAAFFKALAETGNQTLAAERAKVSRSWVSLHRAGDPAFRAEMEAAIASAEARLDRAAGVGPAAKWRT</sequence>
<reference evidence="2" key="1">
    <citation type="submission" date="2017-09" db="EMBL/GenBank/DDBJ databases">
        <authorList>
            <person name="Feng G."/>
            <person name="Zhu H."/>
        </authorList>
    </citation>
    <scope>NUCLEOTIDE SEQUENCE [LARGE SCALE GENOMIC DNA]</scope>
    <source>
        <strain evidence="2">1PNM-20</strain>
    </source>
</reference>
<proteinExistence type="predicted"/>
<dbReference type="EMBL" id="NSLI01000004">
    <property type="protein sequence ID" value="PAX07115.1"/>
    <property type="molecule type" value="Genomic_DNA"/>
</dbReference>
<evidence type="ECO:0000313" key="2">
    <source>
        <dbReference type="Proteomes" id="UP000218151"/>
    </source>
</evidence>
<accession>A0A2A2SD27</accession>
<comment type="caution">
    <text evidence="1">The sequence shown here is derived from an EMBL/GenBank/DDBJ whole genome shotgun (WGS) entry which is preliminary data.</text>
</comment>
<gene>
    <name evidence="1" type="ORF">CKY28_13805</name>
</gene>
<organism evidence="1 2">
    <name type="scientific">Sphingomonas lenta</name>
    <dbReference type="NCBI Taxonomy" id="1141887"/>
    <lineage>
        <taxon>Bacteria</taxon>
        <taxon>Pseudomonadati</taxon>
        <taxon>Pseudomonadota</taxon>
        <taxon>Alphaproteobacteria</taxon>
        <taxon>Sphingomonadales</taxon>
        <taxon>Sphingomonadaceae</taxon>
        <taxon>Sphingomonas</taxon>
    </lineage>
</organism>
<dbReference type="RefSeq" id="WP_095998939.1">
    <property type="nucleotide sequence ID" value="NZ_NSLI01000004.1"/>
</dbReference>
<name>A0A2A2SD27_9SPHN</name>
<evidence type="ECO:0000313" key="1">
    <source>
        <dbReference type="EMBL" id="PAX07115.1"/>
    </source>
</evidence>
<protein>
    <submittedName>
        <fullName evidence="1">Uncharacterized protein</fullName>
    </submittedName>
</protein>